<keyword evidence="4" id="KW-1185">Reference proteome</keyword>
<dbReference type="AlphaFoldDB" id="A0A433XB51"/>
<evidence type="ECO:0000256" key="1">
    <source>
        <dbReference type="ARBA" id="ARBA00006987"/>
    </source>
</evidence>
<comment type="similarity">
    <text evidence="1">Belongs to the UPF0065 (bug) family.</text>
</comment>
<evidence type="ECO:0000313" key="4">
    <source>
        <dbReference type="Proteomes" id="UP000281547"/>
    </source>
</evidence>
<dbReference type="InterPro" id="IPR005064">
    <property type="entry name" value="BUG"/>
</dbReference>
<dbReference type="EMBL" id="RZNJ01000003">
    <property type="protein sequence ID" value="RUT31284.1"/>
    <property type="molecule type" value="Genomic_DNA"/>
</dbReference>
<keyword evidence="2" id="KW-0732">Signal</keyword>
<protein>
    <submittedName>
        <fullName evidence="3">Tripartite tricarboxylate transporter substrate binding protein</fullName>
    </submittedName>
</protein>
<reference evidence="3 4" key="1">
    <citation type="journal article" date="2016" name="Int. J. Syst. Evol. Microbiol.">
        <title>Arsenicitalea aurantiaca gen. nov., sp. nov., a new member of the family Hyphomicrobiaceae, isolated from high-arsenic sediment.</title>
        <authorList>
            <person name="Mu Y."/>
            <person name="Zhou L."/>
            <person name="Zeng X.C."/>
            <person name="Liu L."/>
            <person name="Pan Y."/>
            <person name="Chen X."/>
            <person name="Wang J."/>
            <person name="Li S."/>
            <person name="Li W.J."/>
            <person name="Wang Y."/>
        </authorList>
    </citation>
    <scope>NUCLEOTIDE SEQUENCE [LARGE SCALE GENOMIC DNA]</scope>
    <source>
        <strain evidence="3 4">42-50</strain>
    </source>
</reference>
<dbReference type="Gene3D" id="3.40.190.10">
    <property type="entry name" value="Periplasmic binding protein-like II"/>
    <property type="match status" value="1"/>
</dbReference>
<dbReference type="SUPFAM" id="SSF53850">
    <property type="entry name" value="Periplasmic binding protein-like II"/>
    <property type="match status" value="1"/>
</dbReference>
<feature type="chain" id="PRO_5019348500" evidence="2">
    <location>
        <begin position="24"/>
        <end position="324"/>
    </location>
</feature>
<dbReference type="PANTHER" id="PTHR42928">
    <property type="entry name" value="TRICARBOXYLATE-BINDING PROTEIN"/>
    <property type="match status" value="1"/>
</dbReference>
<comment type="caution">
    <text evidence="3">The sequence shown here is derived from an EMBL/GenBank/DDBJ whole genome shotgun (WGS) entry which is preliminary data.</text>
</comment>
<dbReference type="Gene3D" id="3.40.190.150">
    <property type="entry name" value="Bordetella uptake gene, domain 1"/>
    <property type="match status" value="1"/>
</dbReference>
<dbReference type="PIRSF" id="PIRSF017082">
    <property type="entry name" value="YflP"/>
    <property type="match status" value="1"/>
</dbReference>
<sequence>MKLTKLALLTAAILAGVSGPALAQYPERPITMIVAWAAGGGTDAVARALAAQLEAELGTPVNVVNRTGGAGVIGHTEIVNARPDGYTIGLASAELSTYYWSGTAQFTANDVTPIALVNLDASAFNVAANSEWQDLRSALDAIAEAPAGTYKLSGMAPGAAYHLAFSSLLNAEGIDPNTITVVPSQGAAPGFQELAAGGVEIVPSSLPEATAMIDAGQVKTLAVLASERLEAFPDVPTVEEAIGRPFAGGTWRGIVAPAGIPDEARDRLIAAVETVWNSEDFQSFMSERGFGLTYLSGDDFGAYLAEQHEQNGEVMGLLGLRQRD</sequence>
<dbReference type="PANTHER" id="PTHR42928:SF5">
    <property type="entry name" value="BLR1237 PROTEIN"/>
    <property type="match status" value="1"/>
</dbReference>
<gene>
    <name evidence="3" type="ORF">EMQ25_10520</name>
</gene>
<dbReference type="CDD" id="cd07012">
    <property type="entry name" value="PBP2_Bug_TTT"/>
    <property type="match status" value="1"/>
</dbReference>
<proteinExistence type="inferred from homology"/>
<evidence type="ECO:0000256" key="2">
    <source>
        <dbReference type="SAM" id="SignalP"/>
    </source>
</evidence>
<dbReference type="Pfam" id="PF03401">
    <property type="entry name" value="TctC"/>
    <property type="match status" value="1"/>
</dbReference>
<name>A0A433XB51_9HYPH</name>
<dbReference type="OrthoDB" id="7375033at2"/>
<dbReference type="Proteomes" id="UP000281547">
    <property type="component" value="Unassembled WGS sequence"/>
</dbReference>
<dbReference type="RefSeq" id="WP_127188530.1">
    <property type="nucleotide sequence ID" value="NZ_RZNJ01000003.1"/>
</dbReference>
<organism evidence="3 4">
    <name type="scientific">Arsenicitalea aurantiaca</name>
    <dbReference type="NCBI Taxonomy" id="1783274"/>
    <lineage>
        <taxon>Bacteria</taxon>
        <taxon>Pseudomonadati</taxon>
        <taxon>Pseudomonadota</taxon>
        <taxon>Alphaproteobacteria</taxon>
        <taxon>Hyphomicrobiales</taxon>
        <taxon>Devosiaceae</taxon>
        <taxon>Arsenicitalea</taxon>
    </lineage>
</organism>
<feature type="signal peptide" evidence="2">
    <location>
        <begin position="1"/>
        <end position="23"/>
    </location>
</feature>
<evidence type="ECO:0000313" key="3">
    <source>
        <dbReference type="EMBL" id="RUT31284.1"/>
    </source>
</evidence>
<accession>A0A433XB51</accession>
<dbReference type="InterPro" id="IPR042100">
    <property type="entry name" value="Bug_dom1"/>
</dbReference>